<dbReference type="WBParaSite" id="SRAE_1000218600.1">
    <property type="protein sequence ID" value="SRAE_1000218600.1"/>
    <property type="gene ID" value="WBGene00258800"/>
</dbReference>
<gene>
    <name evidence="1 3 4" type="ORF">SRAE_1000218600</name>
</gene>
<dbReference type="GeneID" id="36376295"/>
<evidence type="ECO:0000313" key="4">
    <source>
        <dbReference type="WormBase" id="SRAE_1000218600"/>
    </source>
</evidence>
<accession>A0A090L8U6</accession>
<dbReference type="InterPro" id="IPR013083">
    <property type="entry name" value="Znf_RING/FYVE/PHD"/>
</dbReference>
<dbReference type="RefSeq" id="XP_024503131.1">
    <property type="nucleotide sequence ID" value="XM_024649233.1"/>
</dbReference>
<proteinExistence type="predicted"/>
<organism evidence="1">
    <name type="scientific">Strongyloides ratti</name>
    <name type="common">Parasitic roundworm</name>
    <dbReference type="NCBI Taxonomy" id="34506"/>
    <lineage>
        <taxon>Eukaryota</taxon>
        <taxon>Metazoa</taxon>
        <taxon>Ecdysozoa</taxon>
        <taxon>Nematoda</taxon>
        <taxon>Chromadorea</taxon>
        <taxon>Rhabditida</taxon>
        <taxon>Tylenchina</taxon>
        <taxon>Panagrolaimomorpha</taxon>
        <taxon>Strongyloidoidea</taxon>
        <taxon>Strongyloididae</taxon>
        <taxon>Strongyloides</taxon>
    </lineage>
</organism>
<dbReference type="InterPro" id="IPR036179">
    <property type="entry name" value="Ig-like_dom_sf"/>
</dbReference>
<dbReference type="Gene3D" id="3.30.40.10">
    <property type="entry name" value="Zinc/RING finger domain, C3HC4 (zinc finger)"/>
    <property type="match status" value="1"/>
</dbReference>
<dbReference type="SUPFAM" id="SSF48726">
    <property type="entry name" value="Immunoglobulin"/>
    <property type="match status" value="1"/>
</dbReference>
<keyword evidence="2" id="KW-1185">Reference proteome</keyword>
<evidence type="ECO:0000313" key="3">
    <source>
        <dbReference type="WBParaSite" id="SRAE_1000218600.1"/>
    </source>
</evidence>
<evidence type="ECO:0000313" key="2">
    <source>
        <dbReference type="Proteomes" id="UP000035682"/>
    </source>
</evidence>
<dbReference type="CTD" id="36376295"/>
<dbReference type="CDD" id="cd00065">
    <property type="entry name" value="FYVE_like_SF"/>
    <property type="match status" value="1"/>
</dbReference>
<reference evidence="1 2" key="1">
    <citation type="submission" date="2014-09" db="EMBL/GenBank/DDBJ databases">
        <authorList>
            <person name="Martin A.A."/>
        </authorList>
    </citation>
    <scope>NUCLEOTIDE SEQUENCE</scope>
    <source>
        <strain evidence="2">ED321</strain>
        <strain evidence="1">ED321 Heterogonic</strain>
    </source>
</reference>
<name>A0A090L8U6_STRRB</name>
<evidence type="ECO:0000313" key="1">
    <source>
        <dbReference type="EMBL" id="CEF63930.1"/>
    </source>
</evidence>
<dbReference type="WormBase" id="SRAE_1000218600">
    <property type="protein sequence ID" value="SRP10144"/>
    <property type="gene ID" value="WBGene00258800"/>
</dbReference>
<reference evidence="3" key="2">
    <citation type="submission" date="2020-12" db="UniProtKB">
        <authorList>
            <consortium name="WormBaseParasite"/>
        </authorList>
    </citation>
    <scope>IDENTIFICATION</scope>
</reference>
<protein>
    <submittedName>
        <fullName evidence="1 3">Zinc finger, RING/FYVE/PHD-type domain and Immunoglobulin-like fold domain-containing protein</fullName>
    </submittedName>
</protein>
<dbReference type="EMBL" id="LN609528">
    <property type="protein sequence ID" value="CEF63930.1"/>
    <property type="molecule type" value="Genomic_DNA"/>
</dbReference>
<dbReference type="Proteomes" id="UP000035682">
    <property type="component" value="Unplaced"/>
</dbReference>
<dbReference type="AlphaFoldDB" id="A0A090L8U6"/>
<sequence length="649" mass="75651">MSKTNGDGKELLEMSYEEENKFVDVITADYEIKGIAYKKFRDAEIKFRELERKVNIMKEQREIEQTIGSYCSLCSNKFRIFDRIKICGICKFQVCKKCIDDKCICGYCRTKDIFLRKRKEFRTLCPYTNTQFGIHKFFCKLEVWRQRAKLEFHVTRLLGDTFENCPIFVKIDDPPLNECFKRLQKEILDYAFSNELGYISSAYRDFYRQLNRLWNNIPGRMNTKNRFILNVAPVVKLNEESHPASKYYLSLAHAVAYKCEVILREKIQKIEIEEQKNLKLRHLPHAHSIPRYPEHNSYKNCNLYQTTNRYFKNSEQFNTLTKPPLLKIPSNKMNIIDLSSRSNKKSRSQIMRYVSGYDTNQDNLYETVDEKRDIQDNDDNDYMSLPLNDKNYNTNEDNLIKITMDRKKIKSQSGKLVIVSCKIYCPKDTIIKKDHIIWLSANNKLIEIGGKNQFHMDDNCLQSNGYYNLELLLFDLTKSFNGSIGICALVNEKIYFNYCTLIIAEESLETTEDCSFPKGIQIEKKEHGKIIVKVQPIGYPTPWVEFTKNNKTIQDDGNHKITTKNGIWYLEISNMIQATSVNGQFSRSNLRNISTTLSSFEIVAIARNRFGSATIKGSLLGDEKIENQKNIVEYEQPSEGSLISSNNTS</sequence>